<name>A0A084WI60_ANOSI</name>
<dbReference type="EMBL" id="ATLV01023914">
    <property type="status" value="NOT_ANNOTATED_CDS"/>
    <property type="molecule type" value="Genomic_DNA"/>
</dbReference>
<keyword evidence="3" id="KW-1185">Reference proteome</keyword>
<accession>A0A084WI60</accession>
<dbReference type="VEuPathDB" id="VectorBase:ASIC017934"/>
<reference evidence="1 3" key="1">
    <citation type="journal article" date="2014" name="BMC Genomics">
        <title>Genome sequence of Anopheles sinensis provides insight into genetics basis of mosquito competence for malaria parasites.</title>
        <authorList>
            <person name="Zhou D."/>
            <person name="Zhang D."/>
            <person name="Ding G."/>
            <person name="Shi L."/>
            <person name="Hou Q."/>
            <person name="Ye Y."/>
            <person name="Xu Y."/>
            <person name="Zhou H."/>
            <person name="Xiong C."/>
            <person name="Li S."/>
            <person name="Yu J."/>
            <person name="Hong S."/>
            <person name="Yu X."/>
            <person name="Zou P."/>
            <person name="Chen C."/>
            <person name="Chang X."/>
            <person name="Wang W."/>
            <person name="Lv Y."/>
            <person name="Sun Y."/>
            <person name="Ma L."/>
            <person name="Shen B."/>
            <person name="Zhu C."/>
        </authorList>
    </citation>
    <scope>NUCLEOTIDE SEQUENCE [LARGE SCALE GENOMIC DNA]</scope>
</reference>
<reference evidence="2" key="2">
    <citation type="submission" date="2020-05" db="UniProtKB">
        <authorList>
            <consortium name="EnsemblMetazoa"/>
        </authorList>
    </citation>
    <scope>IDENTIFICATION</scope>
</reference>
<dbReference type="AlphaFoldDB" id="A0A084WI60"/>
<evidence type="ECO:0000313" key="1">
    <source>
        <dbReference type="EMBL" id="KFB49904.1"/>
    </source>
</evidence>
<dbReference type="VEuPathDB" id="VectorBase:ASIS005862"/>
<dbReference type="EnsemblMetazoa" id="ASIC017934-RA">
    <property type="protein sequence ID" value="ASIC017934-PA"/>
    <property type="gene ID" value="ASIC017934"/>
</dbReference>
<gene>
    <name evidence="1" type="ORF">ZHAS_00017934</name>
</gene>
<dbReference type="EMBL" id="KE525347">
    <property type="protein sequence ID" value="KFB49904.1"/>
    <property type="molecule type" value="Genomic_DNA"/>
</dbReference>
<evidence type="ECO:0000313" key="2">
    <source>
        <dbReference type="EnsemblMetazoa" id="ASIC017934-PA"/>
    </source>
</evidence>
<dbReference type="Proteomes" id="UP000030765">
    <property type="component" value="Unassembled WGS sequence"/>
</dbReference>
<dbReference type="OrthoDB" id="7759661at2759"/>
<evidence type="ECO:0000313" key="3">
    <source>
        <dbReference type="Proteomes" id="UP000030765"/>
    </source>
</evidence>
<protein>
    <submittedName>
        <fullName evidence="1">AGAP012017-PA-like protein</fullName>
    </submittedName>
</protein>
<sequence>MNPQDFDKIAKNVYKNLDQINSILNKAKFISKFHTNDAGTDLPGVLLALTKEEEVSSNKSVNDSDSLERPCVEDIDTLFDTIRSHTASASKAPQRQGSFKKTTGVPLQQSRILNETNLLANGTMMMTGSSSDLTSISTKSVIHTKHPPVDVETLASRFRETIRSLTMIENRNIERIDLAQNRKRFLSEWASIEKNCRNVEALLDDCKQQLDSQGKGTVKQEPLISNDFIKSMKQLQSILHYMVYIKKTENLPDLSKTLSKEVFPLSECLDAVEETIRQKQL</sequence>
<proteinExistence type="predicted"/>
<dbReference type="OMA" id="FRREWAS"/>
<organism evidence="1">
    <name type="scientific">Anopheles sinensis</name>
    <name type="common">Mosquito</name>
    <dbReference type="NCBI Taxonomy" id="74873"/>
    <lineage>
        <taxon>Eukaryota</taxon>
        <taxon>Metazoa</taxon>
        <taxon>Ecdysozoa</taxon>
        <taxon>Arthropoda</taxon>
        <taxon>Hexapoda</taxon>
        <taxon>Insecta</taxon>
        <taxon>Pterygota</taxon>
        <taxon>Neoptera</taxon>
        <taxon>Endopterygota</taxon>
        <taxon>Diptera</taxon>
        <taxon>Nematocera</taxon>
        <taxon>Culicoidea</taxon>
        <taxon>Culicidae</taxon>
        <taxon>Anophelinae</taxon>
        <taxon>Anopheles</taxon>
    </lineage>
</organism>